<evidence type="ECO:0000313" key="2">
    <source>
        <dbReference type="Proteomes" id="UP000589292"/>
    </source>
</evidence>
<dbReference type="EMBL" id="VDES01000001">
    <property type="protein sequence ID" value="MBA1373156.1"/>
    <property type="molecule type" value="Genomic_DNA"/>
</dbReference>
<accession>A0A7V8RB28</accession>
<name>A0A7V8RB28_9SPHN</name>
<reference evidence="1 2" key="1">
    <citation type="journal article" date="1994" name="Int. J. Syst. Bacteriol.">
        <title>Phylogenetic positions of novel aerobic, bacteriochlorophyll a-containing bacteria and description of Roseococcus thiosulfatophilus gen. nov., sp. nov., Erythromicrobium ramosum gen. nov., sp. nov., and Erythrobacter litoralis sp. nov.</title>
        <authorList>
            <person name="Yurkov V."/>
            <person name="Stackebrandt E."/>
            <person name="Holmes A."/>
            <person name="Fuerst J.A."/>
            <person name="Hugenholtz P."/>
            <person name="Golecki J."/>
            <person name="Gad'on N."/>
            <person name="Gorlenko V.M."/>
            <person name="Kompantseva E.I."/>
            <person name="Drews G."/>
        </authorList>
    </citation>
    <scope>NUCLEOTIDE SEQUENCE [LARGE SCALE GENOMIC DNA]</scope>
    <source>
        <strain evidence="1 2">KR-99</strain>
    </source>
</reference>
<dbReference type="AlphaFoldDB" id="A0A7V8RB28"/>
<dbReference type="RefSeq" id="WP_181266284.1">
    <property type="nucleotide sequence ID" value="NZ_BAAAGB010000002.1"/>
</dbReference>
<sequence length="240" mass="26792">MGLDVVVGWLAQSRQELSDEEFQPIFEPFLALNEVLAEAGQPPHYEPLEIADGDVFEAQMWGYNGLHMVRRLAAHWVIEGALPPPVPHADIDQLPLLDQLYAQHDAYFAATEKRGLLSRFVKPRAVPPFAHLLLHSDCEGFYLPRRTEEVIFDLSEPQREGVGCMVGSAPMLWEECHLLASLIDLPEGLTTQDEQLWQFADNPALEGPLWQQYGVEAYCLTVLMRAAEASARSGAAVAFV</sequence>
<protein>
    <submittedName>
        <fullName evidence="1">Uncharacterized protein</fullName>
    </submittedName>
</protein>
<evidence type="ECO:0000313" key="1">
    <source>
        <dbReference type="EMBL" id="MBA1373156.1"/>
    </source>
</evidence>
<keyword evidence="2" id="KW-1185">Reference proteome</keyword>
<dbReference type="Proteomes" id="UP000589292">
    <property type="component" value="Unassembled WGS sequence"/>
</dbReference>
<organism evidence="1 2">
    <name type="scientific">Sphingomonas ursincola</name>
    <dbReference type="NCBI Taxonomy" id="56361"/>
    <lineage>
        <taxon>Bacteria</taxon>
        <taxon>Pseudomonadati</taxon>
        <taxon>Pseudomonadota</taxon>
        <taxon>Alphaproteobacteria</taxon>
        <taxon>Sphingomonadales</taxon>
        <taxon>Sphingomonadaceae</taxon>
        <taxon>Sphingomonas</taxon>
    </lineage>
</organism>
<comment type="caution">
    <text evidence="1">The sequence shown here is derived from an EMBL/GenBank/DDBJ whole genome shotgun (WGS) entry which is preliminary data.</text>
</comment>
<proteinExistence type="predicted"/>
<gene>
    <name evidence="1" type="ORF">FG486_02295</name>
</gene>